<evidence type="ECO:0000313" key="2">
    <source>
        <dbReference type="EMBL" id="AVH61434.1"/>
    </source>
</evidence>
<dbReference type="EMBL" id="CP026652">
    <property type="protein sequence ID" value="AVH61434.1"/>
    <property type="molecule type" value="Genomic_DNA"/>
</dbReference>
<feature type="signal peptide" evidence="1">
    <location>
        <begin position="1"/>
        <end position="29"/>
    </location>
</feature>
<protein>
    <recommendedName>
        <fullName evidence="4">Secreted protein</fullName>
    </recommendedName>
</protein>
<keyword evidence="1" id="KW-0732">Signal</keyword>
<gene>
    <name evidence="2" type="ORF">C4B68_26030</name>
</gene>
<feature type="chain" id="PRO_5045980421" description="Secreted protein" evidence="1">
    <location>
        <begin position="30"/>
        <end position="179"/>
    </location>
</feature>
<evidence type="ECO:0000313" key="3">
    <source>
        <dbReference type="Proteomes" id="UP000238413"/>
    </source>
</evidence>
<reference evidence="2 3" key="1">
    <citation type="submission" date="2018-02" db="EMBL/GenBank/DDBJ databases">
        <title>Complete genome sequence of Streptomyces dengpaensis, the producer of angucyclines.</title>
        <authorList>
            <person name="Yumei L."/>
        </authorList>
    </citation>
    <scope>NUCLEOTIDE SEQUENCE [LARGE SCALE GENOMIC DNA]</scope>
    <source>
        <strain evidence="2 3">XZHG99</strain>
    </source>
</reference>
<sequence>MRGLIAWRIASTALCAALLAGITGPAAMAADSVRERSHAASHASVPGVDTLMAQIKSLGNLGEAVTPVTGLLNTVLKADNGQLATTEATQLIKAVKQAIADVTPKAVGDPQAKDAVSDALAALQKSLDTLLDAVTSGDSGKVATAVTGVVTALVNYVAATLLASGLPAPDLPGLSVPTP</sequence>
<evidence type="ECO:0000256" key="1">
    <source>
        <dbReference type="SAM" id="SignalP"/>
    </source>
</evidence>
<organism evidence="2 3">
    <name type="scientific">Streptomyces dengpaensis</name>
    <dbReference type="NCBI Taxonomy" id="2049881"/>
    <lineage>
        <taxon>Bacteria</taxon>
        <taxon>Bacillati</taxon>
        <taxon>Actinomycetota</taxon>
        <taxon>Actinomycetes</taxon>
        <taxon>Kitasatosporales</taxon>
        <taxon>Streptomycetaceae</taxon>
        <taxon>Streptomyces</taxon>
    </lineage>
</organism>
<dbReference type="Proteomes" id="UP000238413">
    <property type="component" value="Chromosome"/>
</dbReference>
<accession>A0ABM6T2U0</accession>
<name>A0ABM6T2U0_9ACTN</name>
<evidence type="ECO:0008006" key="4">
    <source>
        <dbReference type="Google" id="ProtNLM"/>
    </source>
</evidence>
<proteinExistence type="predicted"/>
<keyword evidence="3" id="KW-1185">Reference proteome</keyword>